<evidence type="ECO:0000313" key="5">
    <source>
        <dbReference type="Proteomes" id="UP001318860"/>
    </source>
</evidence>
<comment type="similarity">
    <text evidence="1">Belongs to the JARID1 histone demethylase family.</text>
</comment>
<gene>
    <name evidence="4" type="ORF">DH2020_036605</name>
</gene>
<dbReference type="PANTHER" id="PTHR12461">
    <property type="entry name" value="HYPOXIA-INDUCIBLE FACTOR 1 ALPHA INHIBITOR-RELATED"/>
    <property type="match status" value="1"/>
</dbReference>
<evidence type="ECO:0000313" key="4">
    <source>
        <dbReference type="EMBL" id="KAK6129645.1"/>
    </source>
</evidence>
<dbReference type="SMART" id="SM00558">
    <property type="entry name" value="JmjC"/>
    <property type="match status" value="1"/>
</dbReference>
<dbReference type="SUPFAM" id="SSF51197">
    <property type="entry name" value="Clavaminate synthase-like"/>
    <property type="match status" value="1"/>
</dbReference>
<evidence type="ECO:0000259" key="3">
    <source>
        <dbReference type="PROSITE" id="PS51184"/>
    </source>
</evidence>
<feature type="domain" description="JmjC" evidence="3">
    <location>
        <begin position="132"/>
        <end position="316"/>
    </location>
</feature>
<dbReference type="PANTHER" id="PTHR12461:SF99">
    <property type="entry name" value="BIFUNCTIONAL PEPTIDASE AND (3S)-LYSYL HYDROXYLASE JMJD7"/>
    <property type="match status" value="1"/>
</dbReference>
<sequence length="349" mass="39313">MMETIESSIQNLWQEVRDLNLGTPPHIDHLPTPPTPLQFLRHYINPNKPCLISAAVPHWPALSLWPSAAYLRTTLATTAVSLHLTPTGKADSLAPHPTAPSSLCFASAHVEKLPFPEALDSVMASEEKNKVAYLQQQNDCFRSEYGALAADCEGDIPWATEALGCSPEAVNLWVGNHLSETSFHKDHYENLYVVITGEKRFLLLPPTDVHRMYIRKYPAAHYLYHQDSGEFSLEIDDPITYVPWCSVDPYPSPNEKQREIEKFPCISMDQSHLKLLPSMWFHHVRQSPDDTGLTIAINYFYSSFIIQRSSIIETRTVESNLDGSSFDSGDESDTAVTRDVRDVSDNEND</sequence>
<dbReference type="PROSITE" id="PS51184">
    <property type="entry name" value="JMJC"/>
    <property type="match status" value="1"/>
</dbReference>
<keyword evidence="5" id="KW-1185">Reference proteome</keyword>
<reference evidence="4 5" key="1">
    <citation type="journal article" date="2021" name="Comput. Struct. Biotechnol. J.">
        <title>De novo genome assembly of the potent medicinal plant Rehmannia glutinosa using nanopore technology.</title>
        <authorList>
            <person name="Ma L."/>
            <person name="Dong C."/>
            <person name="Song C."/>
            <person name="Wang X."/>
            <person name="Zheng X."/>
            <person name="Niu Y."/>
            <person name="Chen S."/>
            <person name="Feng W."/>
        </authorList>
    </citation>
    <scope>NUCLEOTIDE SEQUENCE [LARGE SCALE GENOMIC DNA]</scope>
    <source>
        <strain evidence="4">DH-2019</strain>
    </source>
</reference>
<feature type="compositionally biased region" description="Basic and acidic residues" evidence="2">
    <location>
        <begin position="336"/>
        <end position="349"/>
    </location>
</feature>
<dbReference type="InterPro" id="IPR003347">
    <property type="entry name" value="JmjC_dom"/>
</dbReference>
<protein>
    <recommendedName>
        <fullName evidence="3">JmjC domain-containing protein</fullName>
    </recommendedName>
</protein>
<evidence type="ECO:0000256" key="1">
    <source>
        <dbReference type="ARBA" id="ARBA00006801"/>
    </source>
</evidence>
<dbReference type="EMBL" id="JABTTQ020001622">
    <property type="protein sequence ID" value="KAK6129645.1"/>
    <property type="molecule type" value="Genomic_DNA"/>
</dbReference>
<accession>A0ABR0V5F3</accession>
<dbReference type="InterPro" id="IPR014710">
    <property type="entry name" value="RmlC-like_jellyroll"/>
</dbReference>
<comment type="caution">
    <text evidence="4">The sequence shown here is derived from an EMBL/GenBank/DDBJ whole genome shotgun (WGS) entry which is preliminary data.</text>
</comment>
<dbReference type="InterPro" id="IPR041667">
    <property type="entry name" value="Cupin_8"/>
</dbReference>
<feature type="region of interest" description="Disordered" evidence="2">
    <location>
        <begin position="322"/>
        <end position="349"/>
    </location>
</feature>
<dbReference type="Gene3D" id="2.60.120.10">
    <property type="entry name" value="Jelly Rolls"/>
    <property type="match status" value="1"/>
</dbReference>
<name>A0ABR0V5F3_REHGL</name>
<organism evidence="4 5">
    <name type="scientific">Rehmannia glutinosa</name>
    <name type="common">Chinese foxglove</name>
    <dbReference type="NCBI Taxonomy" id="99300"/>
    <lineage>
        <taxon>Eukaryota</taxon>
        <taxon>Viridiplantae</taxon>
        <taxon>Streptophyta</taxon>
        <taxon>Embryophyta</taxon>
        <taxon>Tracheophyta</taxon>
        <taxon>Spermatophyta</taxon>
        <taxon>Magnoliopsida</taxon>
        <taxon>eudicotyledons</taxon>
        <taxon>Gunneridae</taxon>
        <taxon>Pentapetalae</taxon>
        <taxon>asterids</taxon>
        <taxon>lamiids</taxon>
        <taxon>Lamiales</taxon>
        <taxon>Orobanchaceae</taxon>
        <taxon>Rehmannieae</taxon>
        <taxon>Rehmannia</taxon>
    </lineage>
</organism>
<evidence type="ECO:0000256" key="2">
    <source>
        <dbReference type="SAM" id="MobiDB-lite"/>
    </source>
</evidence>
<proteinExistence type="inferred from homology"/>
<dbReference type="Proteomes" id="UP001318860">
    <property type="component" value="Unassembled WGS sequence"/>
</dbReference>
<dbReference type="Pfam" id="PF13621">
    <property type="entry name" value="Cupin_8"/>
    <property type="match status" value="1"/>
</dbReference>